<name>A0ABR2D356_9ROSI</name>
<dbReference type="EMBL" id="JBBPBM010000038">
    <property type="protein sequence ID" value="KAK8527216.1"/>
    <property type="molecule type" value="Genomic_DNA"/>
</dbReference>
<gene>
    <name evidence="1" type="ORF">V6N12_054438</name>
</gene>
<sequence length="108" mass="12122">MIKEEATVKVNTKKLVDLKEKLLCLSIYRVRQLELPWLCCKTSSAVSQNPQNPNISAMAMFAFSGIRRNPGRRRGISGSKATGISSPFFPPEELHQRPSLAMPFLFVD</sequence>
<protein>
    <submittedName>
        <fullName evidence="1">Uncharacterized protein</fullName>
    </submittedName>
</protein>
<evidence type="ECO:0000313" key="1">
    <source>
        <dbReference type="EMBL" id="KAK8527216.1"/>
    </source>
</evidence>
<reference evidence="1 2" key="1">
    <citation type="journal article" date="2024" name="G3 (Bethesda)">
        <title>Genome assembly of Hibiscus sabdariffa L. provides insights into metabolisms of medicinal natural products.</title>
        <authorList>
            <person name="Kim T."/>
        </authorList>
    </citation>
    <scope>NUCLEOTIDE SEQUENCE [LARGE SCALE GENOMIC DNA]</scope>
    <source>
        <strain evidence="1">TK-2024</strain>
        <tissue evidence="1">Old leaves</tissue>
    </source>
</reference>
<proteinExistence type="predicted"/>
<dbReference type="Proteomes" id="UP001472677">
    <property type="component" value="Unassembled WGS sequence"/>
</dbReference>
<organism evidence="1 2">
    <name type="scientific">Hibiscus sabdariffa</name>
    <name type="common">roselle</name>
    <dbReference type="NCBI Taxonomy" id="183260"/>
    <lineage>
        <taxon>Eukaryota</taxon>
        <taxon>Viridiplantae</taxon>
        <taxon>Streptophyta</taxon>
        <taxon>Embryophyta</taxon>
        <taxon>Tracheophyta</taxon>
        <taxon>Spermatophyta</taxon>
        <taxon>Magnoliopsida</taxon>
        <taxon>eudicotyledons</taxon>
        <taxon>Gunneridae</taxon>
        <taxon>Pentapetalae</taxon>
        <taxon>rosids</taxon>
        <taxon>malvids</taxon>
        <taxon>Malvales</taxon>
        <taxon>Malvaceae</taxon>
        <taxon>Malvoideae</taxon>
        <taxon>Hibiscus</taxon>
    </lineage>
</organism>
<accession>A0ABR2D356</accession>
<keyword evidence="2" id="KW-1185">Reference proteome</keyword>
<comment type="caution">
    <text evidence="1">The sequence shown here is derived from an EMBL/GenBank/DDBJ whole genome shotgun (WGS) entry which is preliminary data.</text>
</comment>
<evidence type="ECO:0000313" key="2">
    <source>
        <dbReference type="Proteomes" id="UP001472677"/>
    </source>
</evidence>